<feature type="domain" description="Glycine zipper 2TM" evidence="2">
    <location>
        <begin position="34"/>
        <end position="70"/>
    </location>
</feature>
<accession>A0A3N7HLI6</accession>
<gene>
    <name evidence="3" type="ORF">DZC73_17645</name>
</gene>
<dbReference type="GO" id="GO:0019867">
    <property type="term" value="C:outer membrane"/>
    <property type="evidence" value="ECO:0007669"/>
    <property type="project" value="InterPro"/>
</dbReference>
<reference evidence="3 4" key="1">
    <citation type="submission" date="2018-08" db="EMBL/GenBank/DDBJ databases">
        <authorList>
            <person name="Khan S.A."/>
            <person name="Jeon C.O."/>
            <person name="Chun B.H."/>
            <person name="Jeong S.E."/>
        </authorList>
    </citation>
    <scope>NUCLEOTIDE SEQUENCE [LARGE SCALE GENOMIC DNA]</scope>
    <source>
        <strain evidence="3 4">S-16</strain>
    </source>
</reference>
<feature type="signal peptide" evidence="1">
    <location>
        <begin position="1"/>
        <end position="23"/>
    </location>
</feature>
<organism evidence="3 4">
    <name type="scientific">Piscinibacter terrae</name>
    <dbReference type="NCBI Taxonomy" id="2496871"/>
    <lineage>
        <taxon>Bacteria</taxon>
        <taxon>Pseudomonadati</taxon>
        <taxon>Pseudomonadota</taxon>
        <taxon>Betaproteobacteria</taxon>
        <taxon>Burkholderiales</taxon>
        <taxon>Sphaerotilaceae</taxon>
        <taxon>Piscinibacter</taxon>
    </lineage>
</organism>
<protein>
    <submittedName>
        <fullName evidence="3">Glycine zipper 2TM domain-containing protein</fullName>
    </submittedName>
</protein>
<evidence type="ECO:0000256" key="1">
    <source>
        <dbReference type="SAM" id="SignalP"/>
    </source>
</evidence>
<sequence>MLISVRTVSVSALVLALASGLGACSNMSRQDKATAIGAGLGAVGGSVLTGGSTAGAVGGAVVGGVIGHETEKKK</sequence>
<evidence type="ECO:0000313" key="4">
    <source>
        <dbReference type="Proteomes" id="UP000267464"/>
    </source>
</evidence>
<name>A0A3N7HLI6_9BURK</name>
<dbReference type="AlphaFoldDB" id="A0A3N7HLI6"/>
<evidence type="ECO:0000259" key="2">
    <source>
        <dbReference type="Pfam" id="PF05433"/>
    </source>
</evidence>
<dbReference type="PROSITE" id="PS51257">
    <property type="entry name" value="PROKAR_LIPOPROTEIN"/>
    <property type="match status" value="1"/>
</dbReference>
<dbReference type="Proteomes" id="UP000267464">
    <property type="component" value="Unassembled WGS sequence"/>
</dbReference>
<comment type="caution">
    <text evidence="3">The sequence shown here is derived from an EMBL/GenBank/DDBJ whole genome shotgun (WGS) entry which is preliminary data.</text>
</comment>
<keyword evidence="4" id="KW-1185">Reference proteome</keyword>
<dbReference type="EMBL" id="QUSW01000005">
    <property type="protein sequence ID" value="RQP22954.1"/>
    <property type="molecule type" value="Genomic_DNA"/>
</dbReference>
<dbReference type="InterPro" id="IPR008816">
    <property type="entry name" value="Gly_zipper_2TM_dom"/>
</dbReference>
<keyword evidence="1" id="KW-0732">Signal</keyword>
<dbReference type="RefSeq" id="WP_124541698.1">
    <property type="nucleotide sequence ID" value="NZ_QUSW01000005.1"/>
</dbReference>
<dbReference type="Pfam" id="PF05433">
    <property type="entry name" value="Rick_17kDa_Anti"/>
    <property type="match status" value="1"/>
</dbReference>
<proteinExistence type="predicted"/>
<feature type="chain" id="PRO_5018023995" evidence="1">
    <location>
        <begin position="24"/>
        <end position="74"/>
    </location>
</feature>
<reference evidence="3 4" key="2">
    <citation type="submission" date="2018-12" db="EMBL/GenBank/DDBJ databases">
        <title>Rhizobacter gummiphilus sp. nov., a rubber-degrading bacterium isolated from the soil of a botanical garden in Japan.</title>
        <authorList>
            <person name="Shunsuke S.S."/>
        </authorList>
    </citation>
    <scope>NUCLEOTIDE SEQUENCE [LARGE SCALE GENOMIC DNA]</scope>
    <source>
        <strain evidence="3 4">S-16</strain>
    </source>
</reference>
<evidence type="ECO:0000313" key="3">
    <source>
        <dbReference type="EMBL" id="RQP22954.1"/>
    </source>
</evidence>